<evidence type="ECO:0000313" key="2">
    <source>
        <dbReference type="Proteomes" id="UP000315295"/>
    </source>
</evidence>
<dbReference type="Proteomes" id="UP000315295">
    <property type="component" value="Unassembled WGS sequence"/>
</dbReference>
<dbReference type="AlphaFoldDB" id="A0A540KJA8"/>
<dbReference type="STRING" id="106549.A0A540KJA8"/>
<comment type="caution">
    <text evidence="1">The sequence shown here is derived from an EMBL/GenBank/DDBJ whole genome shotgun (WGS) entry which is preliminary data.</text>
</comment>
<name>A0A540KJA8_MALBA</name>
<reference evidence="1 2" key="1">
    <citation type="journal article" date="2019" name="G3 (Bethesda)">
        <title>Sequencing of a Wild Apple (Malus baccata) Genome Unravels the Differences Between Cultivated and Wild Apple Species Regarding Disease Resistance and Cold Tolerance.</title>
        <authorList>
            <person name="Chen X."/>
        </authorList>
    </citation>
    <scope>NUCLEOTIDE SEQUENCE [LARGE SCALE GENOMIC DNA]</scope>
    <source>
        <strain evidence="2">cv. Shandingzi</strain>
        <tissue evidence="1">Leaves</tissue>
    </source>
</reference>
<dbReference type="EMBL" id="VIEB01001198">
    <property type="protein sequence ID" value="TQD74296.1"/>
    <property type="molecule type" value="Genomic_DNA"/>
</dbReference>
<evidence type="ECO:0000313" key="1">
    <source>
        <dbReference type="EMBL" id="TQD74296.1"/>
    </source>
</evidence>
<keyword evidence="2" id="KW-1185">Reference proteome</keyword>
<accession>A0A540KJA8</accession>
<sequence>MVSLLKSLVDPRKNWFTRQHMKVVSQRLCHYGRLYDPYYDLDINKALSRLSREIVDARNQCRIPPRASSQKKKSNDLWIRPKPARFNWVGLGPVPMLCPAFKSGSGSIPSKLGLARAQP</sequence>
<gene>
    <name evidence="1" type="ORF">C1H46_040175</name>
</gene>
<proteinExistence type="predicted"/>
<organism evidence="1 2">
    <name type="scientific">Malus baccata</name>
    <name type="common">Siberian crab apple</name>
    <name type="synonym">Pyrus baccata</name>
    <dbReference type="NCBI Taxonomy" id="106549"/>
    <lineage>
        <taxon>Eukaryota</taxon>
        <taxon>Viridiplantae</taxon>
        <taxon>Streptophyta</taxon>
        <taxon>Embryophyta</taxon>
        <taxon>Tracheophyta</taxon>
        <taxon>Spermatophyta</taxon>
        <taxon>Magnoliopsida</taxon>
        <taxon>eudicotyledons</taxon>
        <taxon>Gunneridae</taxon>
        <taxon>Pentapetalae</taxon>
        <taxon>rosids</taxon>
        <taxon>fabids</taxon>
        <taxon>Rosales</taxon>
        <taxon>Rosaceae</taxon>
        <taxon>Amygdaloideae</taxon>
        <taxon>Maleae</taxon>
        <taxon>Malus</taxon>
    </lineage>
</organism>
<protein>
    <submittedName>
        <fullName evidence="1">Uncharacterized protein</fullName>
    </submittedName>
</protein>